<dbReference type="PANTHER" id="PTHR13812:SF19">
    <property type="entry name" value="KETIMINE REDUCTASE MU-CRYSTALLIN"/>
    <property type="match status" value="1"/>
</dbReference>
<reference evidence="1 2" key="1">
    <citation type="submission" date="2021-03" db="EMBL/GenBank/DDBJ databases">
        <title>Muricauda lutimaris sp. nov. and Muricauda ruestringensis sp. nov, two marine members of the Flavobacteriaceae isolated from deep sea sediments of Western Pacific.</title>
        <authorList>
            <person name="Zhao S."/>
            <person name="Liu R."/>
        </authorList>
    </citation>
    <scope>NUCLEOTIDE SEQUENCE [LARGE SCALE GENOMIC DNA]</scope>
    <source>
        <strain evidence="1 2">BC31-1-A7</strain>
    </source>
</reference>
<dbReference type="InterPro" id="IPR023401">
    <property type="entry name" value="ODC_N"/>
</dbReference>
<dbReference type="InterPro" id="IPR003462">
    <property type="entry name" value="ODC_Mu_crystall"/>
</dbReference>
<dbReference type="PANTHER" id="PTHR13812">
    <property type="entry name" value="KETIMINE REDUCTASE MU-CRYSTALLIN"/>
    <property type="match status" value="1"/>
</dbReference>
<gene>
    <name evidence="1" type="ORF">J0656_19380</name>
</gene>
<dbReference type="PIRSF" id="PIRSF001439">
    <property type="entry name" value="CryM"/>
    <property type="match status" value="1"/>
</dbReference>
<evidence type="ECO:0000313" key="2">
    <source>
        <dbReference type="Proteomes" id="UP000664044"/>
    </source>
</evidence>
<sequence>MNWISNEFIKENINYPELVEALEMAFGLNTIQCPPKQSYNYKSTNSSEDNTLLFMPSWDNESYFGVKLITATPNNSKLNNPKIPYLNGLYMLFNAENGLPLVVMDAKLITNIRTAATSVLASSFLAKKQASKILIIGNGTLSPFYIQAYASKQNITTIYLWGRNYKKSKQVVEALDDCSVKVEAVEDFVPIVREMDIISCITSSHDPILTKEHVSSGQHFDLAGSYAEDMHEVSEDVVAACSIYTDNFDVTLKHAGELVKALKENKINKSDIKGDLRFLCIDNLSKRNSDEENTLFKCTGMAIEDLVIAKLVYDKYTNKK</sequence>
<dbReference type="SUPFAM" id="SSF51735">
    <property type="entry name" value="NAD(P)-binding Rossmann-fold domains"/>
    <property type="match status" value="1"/>
</dbReference>
<proteinExistence type="predicted"/>
<comment type="caution">
    <text evidence="1">The sequence shown here is derived from an EMBL/GenBank/DDBJ whole genome shotgun (WGS) entry which is preliminary data.</text>
</comment>
<dbReference type="Pfam" id="PF02423">
    <property type="entry name" value="OCD_Mu_crystall"/>
    <property type="match status" value="1"/>
</dbReference>
<name>A0ABS3GA78_9FLAO</name>
<dbReference type="RefSeq" id="WP_207036849.1">
    <property type="nucleotide sequence ID" value="NZ_JAFLNL010000018.1"/>
</dbReference>
<dbReference type="Gene3D" id="3.30.1780.10">
    <property type="entry name" value="ornithine cyclodeaminase, domain 1"/>
    <property type="match status" value="1"/>
</dbReference>
<keyword evidence="2" id="KW-1185">Reference proteome</keyword>
<protein>
    <recommendedName>
        <fullName evidence="3">Ornithine cyclodeaminase</fullName>
    </recommendedName>
</protein>
<accession>A0ABS3GA78</accession>
<dbReference type="InterPro" id="IPR036291">
    <property type="entry name" value="NAD(P)-bd_dom_sf"/>
</dbReference>
<dbReference type="Gene3D" id="3.40.50.720">
    <property type="entry name" value="NAD(P)-binding Rossmann-like Domain"/>
    <property type="match status" value="1"/>
</dbReference>
<dbReference type="Proteomes" id="UP000664044">
    <property type="component" value="Unassembled WGS sequence"/>
</dbReference>
<evidence type="ECO:0008006" key="3">
    <source>
        <dbReference type="Google" id="ProtNLM"/>
    </source>
</evidence>
<organism evidence="1 2">
    <name type="scientific">Flagellimonas aurea</name>
    <dbReference type="NCBI Taxonomy" id="2915619"/>
    <lineage>
        <taxon>Bacteria</taxon>
        <taxon>Pseudomonadati</taxon>
        <taxon>Bacteroidota</taxon>
        <taxon>Flavobacteriia</taxon>
        <taxon>Flavobacteriales</taxon>
        <taxon>Flavobacteriaceae</taxon>
        <taxon>Flagellimonas</taxon>
    </lineage>
</organism>
<evidence type="ECO:0000313" key="1">
    <source>
        <dbReference type="EMBL" id="MBO0356188.1"/>
    </source>
</evidence>
<dbReference type="EMBL" id="JAFLNL010000018">
    <property type="protein sequence ID" value="MBO0356188.1"/>
    <property type="molecule type" value="Genomic_DNA"/>
</dbReference>